<evidence type="ECO:0000313" key="3">
    <source>
        <dbReference type="EMBL" id="MDQ0463931.1"/>
    </source>
</evidence>
<dbReference type="RefSeq" id="WP_307348211.1">
    <property type="nucleotide sequence ID" value="NZ_JAUSVS010000002.1"/>
</dbReference>
<comment type="caution">
    <text evidence="3">The sequence shown here is derived from an EMBL/GenBank/DDBJ whole genome shotgun (WGS) entry which is preliminary data.</text>
</comment>
<reference evidence="3 4" key="1">
    <citation type="submission" date="2023-07" db="EMBL/GenBank/DDBJ databases">
        <title>Genomic Encyclopedia of Type Strains, Phase IV (KMG-IV): sequencing the most valuable type-strain genomes for metagenomic binning, comparative biology and taxonomic classification.</title>
        <authorList>
            <person name="Goeker M."/>
        </authorList>
    </citation>
    <scope>NUCLEOTIDE SEQUENCE [LARGE SCALE GENOMIC DNA]</scope>
    <source>
        <strain evidence="3 4">DSM 18695</strain>
    </source>
</reference>
<keyword evidence="3" id="KW-0378">Hydrolase</keyword>
<feature type="transmembrane region" description="Helical" evidence="1">
    <location>
        <begin position="115"/>
        <end position="137"/>
    </location>
</feature>
<feature type="transmembrane region" description="Helical" evidence="1">
    <location>
        <begin position="46"/>
        <end position="62"/>
    </location>
</feature>
<feature type="transmembrane region" description="Helical" evidence="1">
    <location>
        <begin position="191"/>
        <end position="211"/>
    </location>
</feature>
<gene>
    <name evidence="3" type="ORF">QO010_001702</name>
</gene>
<dbReference type="Pfam" id="PF02517">
    <property type="entry name" value="Rce1-like"/>
    <property type="match status" value="1"/>
</dbReference>
<evidence type="ECO:0000256" key="1">
    <source>
        <dbReference type="SAM" id="Phobius"/>
    </source>
</evidence>
<dbReference type="InterPro" id="IPR003675">
    <property type="entry name" value="Rce1/LyrA-like_dom"/>
</dbReference>
<name>A0ABU0IPJ2_9CAUL</name>
<sequence>MSRPMISPSLRDRLNRSRWLILAELALAITAFVADQAGLIWFSKTLYLLVPATLSLWVRGIGWRGVGLTLKGRWPLILMLGVGGGAAIEALELFVTQPLLVRLTGEPPDLSDFKILIGNTKYLLLGLGLTWTLAAFGEEMVYRGWLMNRAAQLFGDGRTAWIASLASISLLFGFAHGYQGVTGVTENALNGLWLGLIYLAAGRNLMAPIIAHGITDSIDLLLIWSNHYPTPI</sequence>
<keyword evidence="1" id="KW-0812">Transmembrane</keyword>
<dbReference type="GO" id="GO:0006508">
    <property type="term" value="P:proteolysis"/>
    <property type="evidence" value="ECO:0007669"/>
    <property type="project" value="UniProtKB-KW"/>
</dbReference>
<feature type="transmembrane region" description="Helical" evidence="1">
    <location>
        <begin position="158"/>
        <end position="179"/>
    </location>
</feature>
<feature type="transmembrane region" description="Helical" evidence="1">
    <location>
        <begin position="74"/>
        <end position="95"/>
    </location>
</feature>
<evidence type="ECO:0000313" key="4">
    <source>
        <dbReference type="Proteomes" id="UP001228905"/>
    </source>
</evidence>
<keyword evidence="1" id="KW-1133">Transmembrane helix</keyword>
<keyword evidence="4" id="KW-1185">Reference proteome</keyword>
<dbReference type="Proteomes" id="UP001228905">
    <property type="component" value="Unassembled WGS sequence"/>
</dbReference>
<organism evidence="3 4">
    <name type="scientific">Caulobacter ginsengisoli</name>
    <dbReference type="NCBI Taxonomy" id="400775"/>
    <lineage>
        <taxon>Bacteria</taxon>
        <taxon>Pseudomonadati</taxon>
        <taxon>Pseudomonadota</taxon>
        <taxon>Alphaproteobacteria</taxon>
        <taxon>Caulobacterales</taxon>
        <taxon>Caulobacteraceae</taxon>
        <taxon>Caulobacter</taxon>
    </lineage>
</organism>
<proteinExistence type="predicted"/>
<keyword evidence="1" id="KW-0472">Membrane</keyword>
<evidence type="ECO:0000259" key="2">
    <source>
        <dbReference type="Pfam" id="PF02517"/>
    </source>
</evidence>
<protein>
    <submittedName>
        <fullName evidence="3">Membrane protease YdiL (CAAX protease family)</fullName>
    </submittedName>
</protein>
<dbReference type="GO" id="GO:0008233">
    <property type="term" value="F:peptidase activity"/>
    <property type="evidence" value="ECO:0007669"/>
    <property type="project" value="UniProtKB-KW"/>
</dbReference>
<accession>A0ABU0IPJ2</accession>
<dbReference type="EMBL" id="JAUSVS010000002">
    <property type="protein sequence ID" value="MDQ0463931.1"/>
    <property type="molecule type" value="Genomic_DNA"/>
</dbReference>
<keyword evidence="3" id="KW-0645">Protease</keyword>
<feature type="domain" description="CAAX prenyl protease 2/Lysostaphin resistance protein A-like" evidence="2">
    <location>
        <begin position="123"/>
        <end position="217"/>
    </location>
</feature>